<keyword evidence="7" id="KW-0067">ATP-binding</keyword>
<dbReference type="PROSITE" id="PS50112">
    <property type="entry name" value="PAS"/>
    <property type="match status" value="1"/>
</dbReference>
<evidence type="ECO:0000256" key="7">
    <source>
        <dbReference type="ARBA" id="ARBA00022840"/>
    </source>
</evidence>
<dbReference type="AlphaFoldDB" id="A0A142VCC5"/>
<keyword evidence="5" id="KW-0547">Nucleotide-binding</keyword>
<dbReference type="Gene3D" id="3.30.450.20">
    <property type="entry name" value="PAS domain"/>
    <property type="match status" value="1"/>
</dbReference>
<dbReference type="InterPro" id="IPR000014">
    <property type="entry name" value="PAS"/>
</dbReference>
<evidence type="ECO:0000256" key="2">
    <source>
        <dbReference type="ARBA" id="ARBA00012438"/>
    </source>
</evidence>
<keyword evidence="6 11" id="KW-0418">Kinase</keyword>
<dbReference type="CDD" id="cd16917">
    <property type="entry name" value="HATPase_UhpB-NarQ-NarX-like"/>
    <property type="match status" value="1"/>
</dbReference>
<dbReference type="InterPro" id="IPR050482">
    <property type="entry name" value="Sensor_HK_TwoCompSys"/>
</dbReference>
<dbReference type="InterPro" id="IPR003594">
    <property type="entry name" value="HATPase_dom"/>
</dbReference>
<keyword evidence="3" id="KW-0597">Phosphoprotein</keyword>
<keyword evidence="8" id="KW-0902">Two-component regulatory system</keyword>
<protein>
    <recommendedName>
        <fullName evidence="2">histidine kinase</fullName>
        <ecNumber evidence="2">2.7.13.3</ecNumber>
    </recommendedName>
</protein>
<dbReference type="GO" id="GO:0000155">
    <property type="term" value="F:phosphorelay sensor kinase activity"/>
    <property type="evidence" value="ECO:0007669"/>
    <property type="project" value="InterPro"/>
</dbReference>
<dbReference type="Gene3D" id="1.20.5.1930">
    <property type="match status" value="1"/>
</dbReference>
<dbReference type="Pfam" id="PF02518">
    <property type="entry name" value="HATPase_c"/>
    <property type="match status" value="1"/>
</dbReference>
<keyword evidence="9" id="KW-0175">Coiled coil</keyword>
<dbReference type="Gene3D" id="3.30.565.10">
    <property type="entry name" value="Histidine kinase-like ATPase, C-terminal domain"/>
    <property type="match status" value="1"/>
</dbReference>
<dbReference type="NCBIfam" id="TIGR00229">
    <property type="entry name" value="sensory_box"/>
    <property type="match status" value="1"/>
</dbReference>
<evidence type="ECO:0000256" key="6">
    <source>
        <dbReference type="ARBA" id="ARBA00022777"/>
    </source>
</evidence>
<evidence type="ECO:0000256" key="5">
    <source>
        <dbReference type="ARBA" id="ARBA00022741"/>
    </source>
</evidence>
<dbReference type="EC" id="2.7.13.3" evidence="2"/>
<dbReference type="InterPro" id="IPR011712">
    <property type="entry name" value="Sig_transdc_His_kin_sub3_dim/P"/>
</dbReference>
<evidence type="ECO:0000259" key="10">
    <source>
        <dbReference type="PROSITE" id="PS50112"/>
    </source>
</evidence>
<reference evidence="11 12" key="1">
    <citation type="submission" date="2015-03" db="EMBL/GenBank/DDBJ databases">
        <title>Genomic characterization of Dehalococcoides mccartyi strain 11a5, an unusal plasmid-containing chloroethene dechlorinator.</title>
        <authorList>
            <person name="Zhao S."/>
            <person name="Ding C."/>
            <person name="He J."/>
        </authorList>
    </citation>
    <scope>NUCLEOTIDE SEQUENCE [LARGE SCALE GENOMIC DNA]</scope>
    <source>
        <strain evidence="11 12">11a5</strain>
    </source>
</reference>
<feature type="domain" description="PAS" evidence="10">
    <location>
        <begin position="27"/>
        <end position="98"/>
    </location>
</feature>
<dbReference type="SMART" id="SM00091">
    <property type="entry name" value="PAS"/>
    <property type="match status" value="1"/>
</dbReference>
<dbReference type="Proteomes" id="UP000076394">
    <property type="component" value="Chromosome"/>
</dbReference>
<dbReference type="PANTHER" id="PTHR24421:SF10">
    <property type="entry name" value="NITRATE_NITRITE SENSOR PROTEIN NARQ"/>
    <property type="match status" value="1"/>
</dbReference>
<sequence>MKDKMVIERGVTMEDTSIMKECEFDQSNGIYRMLFETSADAIVLIDALTGQIVNCNKEYELLTGFKFEDLIKMEIWDTHPANQRKKCTSIMRKTLKQGYGKVEFDDVRAKGAVIHSEGKGRAFTFNGKAYIQIVVRNSTEEVQRNQELELKVKERTSELRDTMRKLKVYNQKLRKLTSEYLRAQEKERKRIAIELHDRVTQDLINLCHLANELKEQSDESIRIPVENVLSRAKNALAETRNIMRTLYPSTLARYGLIEMMRQELGNLESKAGISTQLKDNQPIKLDPIIETTLYRIFHEALLNIENHSCSTKNIWVNIGYQSGFVKMDIKDNGVGFDIKSVQTKDPGGLEGMRQRAELVDGHFDLESNPGKGTKISVKIPIHTSDEIIR</sequence>
<name>A0A142VCC5_9CHLR</name>
<keyword evidence="4" id="KW-0808">Transferase</keyword>
<evidence type="ECO:0000313" key="11">
    <source>
        <dbReference type="EMBL" id="AMU87251.1"/>
    </source>
</evidence>
<dbReference type="Pfam" id="PF07730">
    <property type="entry name" value="HisKA_3"/>
    <property type="match status" value="1"/>
</dbReference>
<evidence type="ECO:0000256" key="1">
    <source>
        <dbReference type="ARBA" id="ARBA00000085"/>
    </source>
</evidence>
<dbReference type="GO" id="GO:0016020">
    <property type="term" value="C:membrane"/>
    <property type="evidence" value="ECO:0007669"/>
    <property type="project" value="InterPro"/>
</dbReference>
<dbReference type="Pfam" id="PF13188">
    <property type="entry name" value="PAS_8"/>
    <property type="match status" value="1"/>
</dbReference>
<dbReference type="GO" id="GO:0005524">
    <property type="term" value="F:ATP binding"/>
    <property type="evidence" value="ECO:0007669"/>
    <property type="project" value="UniProtKB-KW"/>
</dbReference>
<evidence type="ECO:0000313" key="12">
    <source>
        <dbReference type="Proteomes" id="UP000076394"/>
    </source>
</evidence>
<organism evidence="11 12">
    <name type="scientific">Dehalococcoides mccartyi</name>
    <dbReference type="NCBI Taxonomy" id="61435"/>
    <lineage>
        <taxon>Bacteria</taxon>
        <taxon>Bacillati</taxon>
        <taxon>Chloroflexota</taxon>
        <taxon>Dehalococcoidia</taxon>
        <taxon>Dehalococcoidales</taxon>
        <taxon>Dehalococcoidaceae</taxon>
        <taxon>Dehalococcoides</taxon>
    </lineage>
</organism>
<comment type="catalytic activity">
    <reaction evidence="1">
        <text>ATP + protein L-histidine = ADP + protein N-phospho-L-histidine.</text>
        <dbReference type="EC" id="2.7.13.3"/>
    </reaction>
</comment>
<evidence type="ECO:0000256" key="9">
    <source>
        <dbReference type="SAM" id="Coils"/>
    </source>
</evidence>
<dbReference type="SUPFAM" id="SSF55874">
    <property type="entry name" value="ATPase domain of HSP90 chaperone/DNA topoisomerase II/histidine kinase"/>
    <property type="match status" value="1"/>
</dbReference>
<proteinExistence type="predicted"/>
<evidence type="ECO:0000256" key="4">
    <source>
        <dbReference type="ARBA" id="ARBA00022679"/>
    </source>
</evidence>
<dbReference type="InterPro" id="IPR036890">
    <property type="entry name" value="HATPase_C_sf"/>
</dbReference>
<dbReference type="PATRIC" id="fig|61435.8.peg.1418"/>
<dbReference type="InterPro" id="IPR035965">
    <property type="entry name" value="PAS-like_dom_sf"/>
</dbReference>
<evidence type="ECO:0000256" key="8">
    <source>
        <dbReference type="ARBA" id="ARBA00023012"/>
    </source>
</evidence>
<gene>
    <name evidence="11" type="ORF">Dm11a5_1425</name>
</gene>
<accession>A0A142VCC5</accession>
<dbReference type="EMBL" id="CP011127">
    <property type="protein sequence ID" value="AMU87251.1"/>
    <property type="molecule type" value="Genomic_DNA"/>
</dbReference>
<dbReference type="PANTHER" id="PTHR24421">
    <property type="entry name" value="NITRATE/NITRITE SENSOR PROTEIN NARX-RELATED"/>
    <property type="match status" value="1"/>
</dbReference>
<evidence type="ECO:0000256" key="3">
    <source>
        <dbReference type="ARBA" id="ARBA00022553"/>
    </source>
</evidence>
<dbReference type="SUPFAM" id="SSF55785">
    <property type="entry name" value="PYP-like sensor domain (PAS domain)"/>
    <property type="match status" value="1"/>
</dbReference>
<dbReference type="GO" id="GO:0046983">
    <property type="term" value="F:protein dimerization activity"/>
    <property type="evidence" value="ECO:0007669"/>
    <property type="project" value="InterPro"/>
</dbReference>
<feature type="coiled-coil region" evidence="9">
    <location>
        <begin position="145"/>
        <end position="186"/>
    </location>
</feature>